<dbReference type="RefSeq" id="WP_217155474.1">
    <property type="nucleotide sequence ID" value="NZ_VOMB01000009.1"/>
</dbReference>
<keyword evidence="2" id="KW-0479">Metal-binding</keyword>
<dbReference type="PROSITE" id="PS00086">
    <property type="entry name" value="CYTOCHROME_P450"/>
    <property type="match status" value="1"/>
</dbReference>
<dbReference type="CDD" id="cd20625">
    <property type="entry name" value="CYP164-like"/>
    <property type="match status" value="1"/>
</dbReference>
<dbReference type="InterPro" id="IPR017972">
    <property type="entry name" value="Cyt_P450_CS"/>
</dbReference>
<evidence type="ECO:0000313" key="4">
    <source>
        <dbReference type="Proteomes" id="UP000812982"/>
    </source>
</evidence>
<dbReference type="InterPro" id="IPR001128">
    <property type="entry name" value="Cyt_P450"/>
</dbReference>
<gene>
    <name evidence="3" type="ORF">FR943_06215</name>
</gene>
<reference evidence="3 4" key="1">
    <citation type="journal article" date="2021" name="Sci. Rep.">
        <title>Phenotypic and genomic hallmarks of a novel, potentially pathogenic rapidly growing Mycobacterium species related to the Mycobacterium fortuitum complex.</title>
        <authorList>
            <person name="Gharbi R."/>
            <person name="Khanna V."/>
            <person name="Frigui W."/>
            <person name="Mhenni B."/>
            <person name="Brosch R."/>
            <person name="Mardassi H."/>
        </authorList>
    </citation>
    <scope>NUCLEOTIDE SEQUENCE [LARGE SCALE GENOMIC DNA]</scope>
    <source>
        <strain evidence="3 4">TNTM28</strain>
    </source>
</reference>
<sequence length="409" mass="44916">MTAAVNTDEVFIQLTQTTEGRGNPYPLYRQLHEHAPTIFQIAGTKYYGVRGYAECSEVLRDGRLGVGERAVGQDADGEGDKYGTFITDPAALINLDPPLHTRLRRLVTKAFTKRQVDRMLPNTTSIADGLLDKFESGDVIDVIADLSTPLPVAVVGRMLNVPESDWMLFAPLMVDAVAGASPWATIDQLKAAYAASEQMKAYFIEFVADRKAHPIEDDLLTAILRAEENGERLAEDEVNLLVLTLFVAAFSTTAHLIGNGLYALLSNPDQLRILLDDRSVIPSAVEEFLRYDPPVQVAARSAHEDLEIAGTELPAGAQLTVLLAAGNRDPERFTDPDRLDVRRSQGPPLSFGGGIHHCLGASLARQEGQVFFDRLLSRFPNLSLEAAPARRDEIFAFRELRNLPVRLAS</sequence>
<protein>
    <submittedName>
        <fullName evidence="3">Cytochrome P450</fullName>
    </submittedName>
</protein>
<dbReference type="Pfam" id="PF00067">
    <property type="entry name" value="p450"/>
    <property type="match status" value="1"/>
</dbReference>
<name>A0ABS6KIN4_9MYCO</name>
<keyword evidence="2" id="KW-0349">Heme</keyword>
<keyword evidence="2" id="KW-0408">Iron</keyword>
<dbReference type="PANTHER" id="PTHR46696">
    <property type="entry name" value="P450, PUTATIVE (EUROFUNG)-RELATED"/>
    <property type="match status" value="1"/>
</dbReference>
<proteinExistence type="inferred from homology"/>
<keyword evidence="2" id="KW-0560">Oxidoreductase</keyword>
<accession>A0ABS6KIN4</accession>
<dbReference type="PANTHER" id="PTHR46696:SF1">
    <property type="entry name" value="CYTOCHROME P450 YJIB-RELATED"/>
    <property type="match status" value="1"/>
</dbReference>
<comment type="caution">
    <text evidence="3">The sequence shown here is derived from an EMBL/GenBank/DDBJ whole genome shotgun (WGS) entry which is preliminary data.</text>
</comment>
<evidence type="ECO:0000256" key="1">
    <source>
        <dbReference type="ARBA" id="ARBA00010617"/>
    </source>
</evidence>
<evidence type="ECO:0000313" key="3">
    <source>
        <dbReference type="EMBL" id="MBU9763436.1"/>
    </source>
</evidence>
<comment type="similarity">
    <text evidence="1 2">Belongs to the cytochrome P450 family.</text>
</comment>
<evidence type="ECO:0000256" key="2">
    <source>
        <dbReference type="RuleBase" id="RU000461"/>
    </source>
</evidence>
<dbReference type="EMBL" id="VOMB01000009">
    <property type="protein sequence ID" value="MBU9763436.1"/>
    <property type="molecule type" value="Genomic_DNA"/>
</dbReference>
<keyword evidence="2" id="KW-0503">Monooxygenase</keyword>
<dbReference type="Proteomes" id="UP000812982">
    <property type="component" value="Unassembled WGS sequence"/>
</dbReference>
<organism evidence="3 4">
    <name type="scientific">[Mycobacterium] fortunisiensis</name>
    <dbReference type="NCBI Taxonomy" id="2600579"/>
    <lineage>
        <taxon>Bacteria</taxon>
        <taxon>Bacillati</taxon>
        <taxon>Actinomycetota</taxon>
        <taxon>Actinomycetes</taxon>
        <taxon>Mycobacteriales</taxon>
        <taxon>Mycobacteriaceae</taxon>
        <taxon>Mycolicibacterium</taxon>
    </lineage>
</organism>
<keyword evidence="4" id="KW-1185">Reference proteome</keyword>